<proteinExistence type="predicted"/>
<reference evidence="1" key="1">
    <citation type="submission" date="2023-10" db="EMBL/GenBank/DDBJ databases">
        <authorList>
            <person name="Domelevo Entfellner J.-B."/>
        </authorList>
    </citation>
    <scope>NUCLEOTIDE SEQUENCE</scope>
</reference>
<evidence type="ECO:0000313" key="2">
    <source>
        <dbReference type="Proteomes" id="UP001189624"/>
    </source>
</evidence>
<accession>A0AA86T1I6</accession>
<evidence type="ECO:0000313" key="1">
    <source>
        <dbReference type="EMBL" id="CAJ1968665.1"/>
    </source>
</evidence>
<dbReference type="Proteomes" id="UP001189624">
    <property type="component" value="Chromosome 7"/>
</dbReference>
<dbReference type="Gramene" id="rna-AYBTSS11_LOCUS21838">
    <property type="protein sequence ID" value="CAJ1968665.1"/>
    <property type="gene ID" value="gene-AYBTSS11_LOCUS21838"/>
</dbReference>
<dbReference type="AlphaFoldDB" id="A0AA86T1I6"/>
<keyword evidence="2" id="KW-1185">Reference proteome</keyword>
<protein>
    <submittedName>
        <fullName evidence="1">Uncharacterized protein</fullName>
    </submittedName>
</protein>
<feature type="non-terminal residue" evidence="1">
    <location>
        <position position="1"/>
    </location>
</feature>
<organism evidence="1 2">
    <name type="scientific">Sphenostylis stenocarpa</name>
    <dbReference type="NCBI Taxonomy" id="92480"/>
    <lineage>
        <taxon>Eukaryota</taxon>
        <taxon>Viridiplantae</taxon>
        <taxon>Streptophyta</taxon>
        <taxon>Embryophyta</taxon>
        <taxon>Tracheophyta</taxon>
        <taxon>Spermatophyta</taxon>
        <taxon>Magnoliopsida</taxon>
        <taxon>eudicotyledons</taxon>
        <taxon>Gunneridae</taxon>
        <taxon>Pentapetalae</taxon>
        <taxon>rosids</taxon>
        <taxon>fabids</taxon>
        <taxon>Fabales</taxon>
        <taxon>Fabaceae</taxon>
        <taxon>Papilionoideae</taxon>
        <taxon>50 kb inversion clade</taxon>
        <taxon>NPAAA clade</taxon>
        <taxon>indigoferoid/millettioid clade</taxon>
        <taxon>Phaseoleae</taxon>
        <taxon>Sphenostylis</taxon>
    </lineage>
</organism>
<name>A0AA86T1I6_9FABA</name>
<gene>
    <name evidence="1" type="ORF">AYBTSS11_LOCUS21838</name>
</gene>
<dbReference type="EMBL" id="OY731404">
    <property type="protein sequence ID" value="CAJ1968665.1"/>
    <property type="molecule type" value="Genomic_DNA"/>
</dbReference>
<sequence length="53" mass="6054">EWLFQLQVIPELSIMDKCISSSIQSYDPGLGYNIVLILEGFKIDSWNSTCDRS</sequence>